<accession>I5C2L7</accession>
<dbReference type="EMBL" id="AJYA01000024">
    <property type="protein sequence ID" value="EIM76069.1"/>
    <property type="molecule type" value="Genomic_DNA"/>
</dbReference>
<dbReference type="STRING" id="1189621.A3SI_11969"/>
<evidence type="ECO:0000256" key="4">
    <source>
        <dbReference type="ARBA" id="ARBA00022801"/>
    </source>
</evidence>
<comment type="cofactor">
    <cofactor evidence="1">
        <name>Zn(2+)</name>
        <dbReference type="ChEBI" id="CHEBI:29105"/>
    </cofactor>
</comment>
<dbReference type="Gene3D" id="3.30.2010.10">
    <property type="entry name" value="Metalloproteases ('zincins'), catalytic domain"/>
    <property type="match status" value="1"/>
</dbReference>
<dbReference type="GO" id="GO:0004222">
    <property type="term" value="F:metalloendopeptidase activity"/>
    <property type="evidence" value="ECO:0007669"/>
    <property type="project" value="InterPro"/>
</dbReference>
<reference evidence="9 10" key="1">
    <citation type="submission" date="2012-05" db="EMBL/GenBank/DDBJ databases">
        <title>Genome sequence of Nitritalea halalkaliphila LW7.</title>
        <authorList>
            <person name="Jangir P.K."/>
            <person name="Singh A."/>
            <person name="Shivaji S."/>
            <person name="Sharma R."/>
        </authorList>
    </citation>
    <scope>NUCLEOTIDE SEQUENCE [LARGE SCALE GENOMIC DNA]</scope>
    <source>
        <strain evidence="9 10">LW7</strain>
    </source>
</reference>
<keyword evidence="5" id="KW-0862">Zinc</keyword>
<protein>
    <recommendedName>
        <fullName evidence="8">Peptidase M48 domain-containing protein</fullName>
    </recommendedName>
</protein>
<sequence length="459" mass="52859">MLQAQDVIQIRGILQRNVGEHSAGDTVRLFTKRQNPSNPQIYQYGLTSNNSRRYINEDQVIVLDDDLDFWEARWFEERGQAIQKAGWEQDKRQELFEDAMDYYKTAKNNGLIFENEFLSDYMYQLLYFIHPTPILKEQERNLSLLILKSPEAATFAFDNGLIVITTGLLAGLNTEKELATVLAENISHVVLEHNLINFNRALRRERNARIWGAVAAAAVTTAMVVDEAKTGRWQDYGAAIDFGNAIYFVASDTRQNIGASYDNAQQLVARRFALRFLREYPEVLTLDDTEFLYQIAPAVSQHATELYALKNYDQAARLLQRLEQNGLATDQDYLLMSKILRRQAHDQESNQLAMDYLLLAKQKTMRPWPEIYKEEGLLQLRLGEKEKARSAFETYREFLIAADQEQPSEFFQSEMRQVEQFLQRSGNRIRLGAATQETPPTEPILPEKPEDAGGQDRPL</sequence>
<name>I5C2L7_9BACT</name>
<feature type="region of interest" description="Disordered" evidence="7">
    <location>
        <begin position="427"/>
        <end position="459"/>
    </location>
</feature>
<evidence type="ECO:0000256" key="1">
    <source>
        <dbReference type="ARBA" id="ARBA00001947"/>
    </source>
</evidence>
<evidence type="ECO:0000256" key="5">
    <source>
        <dbReference type="ARBA" id="ARBA00022833"/>
    </source>
</evidence>
<comment type="caution">
    <text evidence="9">The sequence shown here is derived from an EMBL/GenBank/DDBJ whole genome shotgun (WGS) entry which is preliminary data.</text>
</comment>
<keyword evidence="2" id="KW-0645">Protease</keyword>
<gene>
    <name evidence="9" type="ORF">A3SI_11969</name>
</gene>
<evidence type="ECO:0000256" key="6">
    <source>
        <dbReference type="ARBA" id="ARBA00023049"/>
    </source>
</evidence>
<dbReference type="AlphaFoldDB" id="I5C2L7"/>
<dbReference type="GO" id="GO:0046872">
    <property type="term" value="F:metal ion binding"/>
    <property type="evidence" value="ECO:0007669"/>
    <property type="project" value="UniProtKB-KW"/>
</dbReference>
<evidence type="ECO:0000256" key="2">
    <source>
        <dbReference type="ARBA" id="ARBA00022670"/>
    </source>
</evidence>
<dbReference type="InterPro" id="IPR001915">
    <property type="entry name" value="Peptidase_M48"/>
</dbReference>
<dbReference type="OrthoDB" id="836026at2"/>
<evidence type="ECO:0000256" key="7">
    <source>
        <dbReference type="SAM" id="MobiDB-lite"/>
    </source>
</evidence>
<feature type="domain" description="Peptidase M48" evidence="8">
    <location>
        <begin position="146"/>
        <end position="277"/>
    </location>
</feature>
<keyword evidence="10" id="KW-1185">Reference proteome</keyword>
<evidence type="ECO:0000313" key="10">
    <source>
        <dbReference type="Proteomes" id="UP000005551"/>
    </source>
</evidence>
<evidence type="ECO:0000259" key="8">
    <source>
        <dbReference type="Pfam" id="PF01435"/>
    </source>
</evidence>
<keyword evidence="4" id="KW-0378">Hydrolase</keyword>
<organism evidence="9 10">
    <name type="scientific">Nitritalea halalkaliphila LW7</name>
    <dbReference type="NCBI Taxonomy" id="1189621"/>
    <lineage>
        <taxon>Bacteria</taxon>
        <taxon>Pseudomonadati</taxon>
        <taxon>Bacteroidota</taxon>
        <taxon>Cytophagia</taxon>
        <taxon>Cytophagales</taxon>
        <taxon>Cyclobacteriaceae</taxon>
        <taxon>Nitritalea</taxon>
    </lineage>
</organism>
<keyword evidence="3" id="KW-0479">Metal-binding</keyword>
<dbReference type="RefSeq" id="WP_009055481.1">
    <property type="nucleotide sequence ID" value="NZ_AJYA01000024.1"/>
</dbReference>
<dbReference type="Pfam" id="PF01435">
    <property type="entry name" value="Peptidase_M48"/>
    <property type="match status" value="1"/>
</dbReference>
<dbReference type="Proteomes" id="UP000005551">
    <property type="component" value="Unassembled WGS sequence"/>
</dbReference>
<evidence type="ECO:0000313" key="9">
    <source>
        <dbReference type="EMBL" id="EIM76069.1"/>
    </source>
</evidence>
<keyword evidence="6" id="KW-0482">Metalloprotease</keyword>
<proteinExistence type="predicted"/>
<dbReference type="GO" id="GO:0006508">
    <property type="term" value="P:proteolysis"/>
    <property type="evidence" value="ECO:0007669"/>
    <property type="project" value="UniProtKB-KW"/>
</dbReference>
<evidence type="ECO:0000256" key="3">
    <source>
        <dbReference type="ARBA" id="ARBA00022723"/>
    </source>
</evidence>